<comment type="caution">
    <text evidence="4">The sequence shown here is derived from an EMBL/GenBank/DDBJ whole genome shotgun (WGS) entry which is preliminary data.</text>
</comment>
<evidence type="ECO:0000256" key="3">
    <source>
        <dbReference type="SAM" id="MobiDB-lite"/>
    </source>
</evidence>
<protein>
    <submittedName>
        <fullName evidence="4">Benzyl alcohol O-benzoyltransferase</fullName>
    </submittedName>
</protein>
<keyword evidence="5" id="KW-1185">Reference proteome</keyword>
<name>A0A1E5VV22_9POAL</name>
<dbReference type="EMBL" id="LWDX02028759">
    <property type="protein sequence ID" value="OEL28965.1"/>
    <property type="molecule type" value="Genomic_DNA"/>
</dbReference>
<evidence type="ECO:0000313" key="5">
    <source>
        <dbReference type="Proteomes" id="UP000095767"/>
    </source>
</evidence>
<dbReference type="Gene3D" id="3.30.559.10">
    <property type="entry name" value="Chloramphenicol acetyltransferase-like domain"/>
    <property type="match status" value="1"/>
</dbReference>
<gene>
    <name evidence="4" type="ORF">BAE44_0010016</name>
</gene>
<evidence type="ECO:0000256" key="1">
    <source>
        <dbReference type="ARBA" id="ARBA00009861"/>
    </source>
</evidence>
<feature type="region of interest" description="Disordered" evidence="3">
    <location>
        <begin position="328"/>
        <end position="355"/>
    </location>
</feature>
<dbReference type="PANTHER" id="PTHR31147:SF66">
    <property type="entry name" value="OS05G0315700 PROTEIN"/>
    <property type="match status" value="1"/>
</dbReference>
<accession>A0A1E5VV22</accession>
<proteinExistence type="inferred from homology"/>
<feature type="compositionally biased region" description="Polar residues" evidence="3">
    <location>
        <begin position="342"/>
        <end position="355"/>
    </location>
</feature>
<dbReference type="Pfam" id="PF02458">
    <property type="entry name" value="Transferase"/>
    <property type="match status" value="1"/>
</dbReference>
<dbReference type="AlphaFoldDB" id="A0A1E5VV22"/>
<dbReference type="PANTHER" id="PTHR31147">
    <property type="entry name" value="ACYL TRANSFERASE 4"/>
    <property type="match status" value="1"/>
</dbReference>
<dbReference type="InterPro" id="IPR050898">
    <property type="entry name" value="Plant_acyltransferase"/>
</dbReference>
<dbReference type="OrthoDB" id="1483986at2759"/>
<reference evidence="4 5" key="1">
    <citation type="submission" date="2016-09" db="EMBL/GenBank/DDBJ databases">
        <title>The draft genome of Dichanthelium oligosanthes: A C3 panicoid grass species.</title>
        <authorList>
            <person name="Studer A.J."/>
            <person name="Schnable J.C."/>
            <person name="Brutnell T.P."/>
        </authorList>
    </citation>
    <scope>NUCLEOTIDE SEQUENCE [LARGE SCALE GENOMIC DNA]</scope>
    <source>
        <strain evidence="5">cv. Kellogg 1175</strain>
        <tissue evidence="4">Leaf</tissue>
    </source>
</reference>
<comment type="similarity">
    <text evidence="1">Belongs to the plant acyltransferase family.</text>
</comment>
<evidence type="ECO:0000256" key="2">
    <source>
        <dbReference type="ARBA" id="ARBA00022679"/>
    </source>
</evidence>
<sequence>MATLTFAVRRRDPELVGSARPTPRETKHLPDIDDREVIRRQMPNVYFYRGGSRADDDPAGVIRRALGEALVPYYPLAGRLREVEARKLVVDCTGDGVLFVEADADLRLAGLQAATGGLRPPFPCMDQLLYDVEGSSGLAGCPLLLIQVTQLLCGGFAFAFRLNHVMCDAIGVTQFISAVAELARGLPAPTVPAAWSRELLEARSPRPKPAFPHSDSGAVTMPPPPQPFNNMVLQTFTFSPADVAALKKVTRLPSAPRRVVFLQCNGVISCPPAPALGGRNAGCSPGDAWLPWSGSAIGTPSTQHTNRDDGRNRLLLDAVRIHSTVVYYRPPPRPRPLGSHARTASQDTSRCASSPQLQQKPCLQLSQNTSVCSSGPAQPWNFTARVQPGAGHRLMPPPLSSTYDRS</sequence>
<evidence type="ECO:0000313" key="4">
    <source>
        <dbReference type="EMBL" id="OEL28965.1"/>
    </source>
</evidence>
<organism evidence="4 5">
    <name type="scientific">Dichanthelium oligosanthes</name>
    <dbReference type="NCBI Taxonomy" id="888268"/>
    <lineage>
        <taxon>Eukaryota</taxon>
        <taxon>Viridiplantae</taxon>
        <taxon>Streptophyta</taxon>
        <taxon>Embryophyta</taxon>
        <taxon>Tracheophyta</taxon>
        <taxon>Spermatophyta</taxon>
        <taxon>Magnoliopsida</taxon>
        <taxon>Liliopsida</taxon>
        <taxon>Poales</taxon>
        <taxon>Poaceae</taxon>
        <taxon>PACMAD clade</taxon>
        <taxon>Panicoideae</taxon>
        <taxon>Panicodae</taxon>
        <taxon>Paniceae</taxon>
        <taxon>Dichantheliinae</taxon>
        <taxon>Dichanthelium</taxon>
    </lineage>
</organism>
<dbReference type="Proteomes" id="UP000095767">
    <property type="component" value="Unassembled WGS sequence"/>
</dbReference>
<dbReference type="InterPro" id="IPR023213">
    <property type="entry name" value="CAT-like_dom_sf"/>
</dbReference>
<feature type="region of interest" description="Disordered" evidence="3">
    <location>
        <begin position="373"/>
        <end position="406"/>
    </location>
</feature>
<dbReference type="GO" id="GO:0016747">
    <property type="term" value="F:acyltransferase activity, transferring groups other than amino-acyl groups"/>
    <property type="evidence" value="ECO:0007669"/>
    <property type="project" value="UniProtKB-ARBA"/>
</dbReference>
<keyword evidence="2 4" id="KW-0808">Transferase</keyword>
<dbReference type="STRING" id="888268.A0A1E5VV22"/>